<dbReference type="AlphaFoldDB" id="A0A7W4JV67"/>
<dbReference type="SUPFAM" id="SSF53756">
    <property type="entry name" value="UDP-Glycosyltransferase/glycogen phosphorylase"/>
    <property type="match status" value="1"/>
</dbReference>
<dbReference type="PANTHER" id="PTHR30160">
    <property type="entry name" value="TETRAACYLDISACCHARIDE 4'-KINASE-RELATED"/>
    <property type="match status" value="1"/>
</dbReference>
<protein>
    <submittedName>
        <fullName evidence="4">Glycosyltransferase family 9 protein</fullName>
    </submittedName>
</protein>
<evidence type="ECO:0000313" key="5">
    <source>
        <dbReference type="Proteomes" id="UP000555756"/>
    </source>
</evidence>
<dbReference type="Gene3D" id="3.40.50.2000">
    <property type="entry name" value="Glycogen Phosphorylase B"/>
    <property type="match status" value="2"/>
</dbReference>
<evidence type="ECO:0000313" key="4">
    <source>
        <dbReference type="EMBL" id="MBB2191483.1"/>
    </source>
</evidence>
<dbReference type="InterPro" id="IPR051199">
    <property type="entry name" value="LPS_LOS_Heptosyltrfase"/>
</dbReference>
<feature type="region of interest" description="Disordered" evidence="3">
    <location>
        <begin position="107"/>
        <end position="129"/>
    </location>
</feature>
<dbReference type="RefSeq" id="WP_183120610.1">
    <property type="nucleotide sequence ID" value="NZ_JABEQF010000017.1"/>
</dbReference>
<evidence type="ECO:0000256" key="1">
    <source>
        <dbReference type="ARBA" id="ARBA00022676"/>
    </source>
</evidence>
<comment type="caution">
    <text evidence="4">The sequence shown here is derived from an EMBL/GenBank/DDBJ whole genome shotgun (WGS) entry which is preliminary data.</text>
</comment>
<dbReference type="EMBL" id="JABEQF010000017">
    <property type="protein sequence ID" value="MBB2191483.1"/>
    <property type="molecule type" value="Genomic_DNA"/>
</dbReference>
<evidence type="ECO:0000256" key="3">
    <source>
        <dbReference type="SAM" id="MobiDB-lite"/>
    </source>
</evidence>
<organism evidence="4 5">
    <name type="scientific">Gluconacetobacter azotocaptans</name>
    <dbReference type="NCBI Taxonomy" id="142834"/>
    <lineage>
        <taxon>Bacteria</taxon>
        <taxon>Pseudomonadati</taxon>
        <taxon>Pseudomonadota</taxon>
        <taxon>Alphaproteobacteria</taxon>
        <taxon>Acetobacterales</taxon>
        <taxon>Acetobacteraceae</taxon>
        <taxon>Gluconacetobacter</taxon>
    </lineage>
</organism>
<dbReference type="Proteomes" id="UP000555756">
    <property type="component" value="Unassembled WGS sequence"/>
</dbReference>
<dbReference type="GO" id="GO:0009244">
    <property type="term" value="P:lipopolysaccharide core region biosynthetic process"/>
    <property type="evidence" value="ECO:0007669"/>
    <property type="project" value="TreeGrafter"/>
</dbReference>
<accession>A0A7W4JV67</accession>
<keyword evidence="5" id="KW-1185">Reference proteome</keyword>
<dbReference type="PANTHER" id="PTHR30160:SF1">
    <property type="entry name" value="LIPOPOLYSACCHARIDE 1,2-N-ACETYLGLUCOSAMINETRANSFERASE-RELATED"/>
    <property type="match status" value="1"/>
</dbReference>
<keyword evidence="2 4" id="KW-0808">Transferase</keyword>
<dbReference type="GO" id="GO:0008713">
    <property type="term" value="F:ADP-heptose-lipopolysaccharide heptosyltransferase activity"/>
    <property type="evidence" value="ECO:0007669"/>
    <property type="project" value="TreeGrafter"/>
</dbReference>
<dbReference type="CDD" id="cd03789">
    <property type="entry name" value="GT9_LPS_heptosyltransferase"/>
    <property type="match status" value="1"/>
</dbReference>
<evidence type="ECO:0000256" key="2">
    <source>
        <dbReference type="ARBA" id="ARBA00022679"/>
    </source>
</evidence>
<dbReference type="GO" id="GO:0005829">
    <property type="term" value="C:cytosol"/>
    <property type="evidence" value="ECO:0007669"/>
    <property type="project" value="TreeGrafter"/>
</dbReference>
<gene>
    <name evidence="4" type="ORF">HLH34_16225</name>
</gene>
<proteinExistence type="predicted"/>
<dbReference type="InterPro" id="IPR002201">
    <property type="entry name" value="Glyco_trans_9"/>
</dbReference>
<reference evidence="4 5" key="1">
    <citation type="submission" date="2020-04" db="EMBL/GenBank/DDBJ databases">
        <title>Description of novel Gluconacetobacter.</title>
        <authorList>
            <person name="Sombolestani A."/>
        </authorList>
    </citation>
    <scope>NUCLEOTIDE SEQUENCE [LARGE SCALE GENOMIC DNA]</scope>
    <source>
        <strain evidence="4 5">LMG 21311</strain>
    </source>
</reference>
<keyword evidence="1" id="KW-0328">Glycosyltransferase</keyword>
<dbReference type="Pfam" id="PF01075">
    <property type="entry name" value="Glyco_transf_9"/>
    <property type="match status" value="1"/>
</dbReference>
<sequence length="300" mass="31811">MTRILVIKLGALGDLVQAFAPFAAIRAHHPTADITLLTTAPFAGLMRAAPWFDHVVVDARPPWWDLRALAALRRVLSGHDMVYDLQTSGRSSRYFRLAGRPPWSGIAAGASRPHDNPQRNHMHTRARQRDQLRRAGIADVPDPDLSWLAAGGPVLPDPYALLVPGAAPHRPAKRWPAERFAALACRLRDAGVTPVVVGTEAEAPLAAVILAACPQARDLTGQTGLAELAGLAARARLAVGNDTGPMHMAAAMGCPATVLFSRDSDPALTAPLGRAPGQVQVIRVDDLASLSVERVAASLG</sequence>
<name>A0A7W4JV67_9PROT</name>